<evidence type="ECO:0000313" key="4">
    <source>
        <dbReference type="EMBL" id="CAD5119682.1"/>
    </source>
</evidence>
<dbReference type="Proteomes" id="UP000549394">
    <property type="component" value="Unassembled WGS sequence"/>
</dbReference>
<dbReference type="PANTHER" id="PTHR21331">
    <property type="entry name" value="BRCA1-ASSOCIATED ATM ACTIVATOR 1"/>
    <property type="match status" value="1"/>
</dbReference>
<evidence type="ECO:0000256" key="2">
    <source>
        <dbReference type="ARBA" id="ARBA00022490"/>
    </source>
</evidence>
<dbReference type="InterPro" id="IPR011989">
    <property type="entry name" value="ARM-like"/>
</dbReference>
<gene>
    <name evidence="4" type="ORF">DGYR_LOCUS7877</name>
</gene>
<evidence type="ECO:0000313" key="5">
    <source>
        <dbReference type="Proteomes" id="UP000549394"/>
    </source>
</evidence>
<comment type="similarity">
    <text evidence="3">Belongs to the BRAT1 family.</text>
</comment>
<keyword evidence="5" id="KW-1185">Reference proteome</keyword>
<dbReference type="OrthoDB" id="10057956at2759"/>
<evidence type="ECO:0000256" key="1">
    <source>
        <dbReference type="ARBA" id="ARBA00004496"/>
    </source>
</evidence>
<name>A0A7I8VVW2_9ANNE</name>
<protein>
    <submittedName>
        <fullName evidence="4">DgyrCDS8277</fullName>
    </submittedName>
</protein>
<dbReference type="EMBL" id="CAJFCJ010000011">
    <property type="protein sequence ID" value="CAD5119682.1"/>
    <property type="molecule type" value="Genomic_DNA"/>
</dbReference>
<dbReference type="Gene3D" id="1.25.10.10">
    <property type="entry name" value="Leucine-rich Repeat Variant"/>
    <property type="match status" value="1"/>
</dbReference>
<reference evidence="4 5" key="1">
    <citation type="submission" date="2020-08" db="EMBL/GenBank/DDBJ databases">
        <authorList>
            <person name="Hejnol A."/>
        </authorList>
    </citation>
    <scope>NUCLEOTIDE SEQUENCE [LARGE SCALE GENOMIC DNA]</scope>
</reference>
<dbReference type="AlphaFoldDB" id="A0A7I8VVW2"/>
<dbReference type="InterPro" id="IPR038904">
    <property type="entry name" value="BRAT1"/>
</dbReference>
<keyword evidence="2" id="KW-0963">Cytoplasm</keyword>
<sequence length="682" mass="77076">MREADEQSLPMSSVISKKLKSVWEAFIDKDKDVRDDTLIQKLLDYLRYAITIQKNLDIITSLCQDPTLKKFVTASVGSSLRNHIAQVGYRITGFLIDECYKDSVWQENLRLLLESGWKSDDDLIKIAVVLTLSDASSSKNVIEYLIKKETIYLDELFSSFLSTNYHLANAVRKCILSMISTCLQKPTSKLRHSLLSSIISRFKNSESILISKNFSNLLNDAIKDPILTETLASKGIFSQLIKLAPQLTTDFICILADIKKSLTADDLNLLINIPKDCQAKGNISVSLAILDFVVKFDKCSTLTDYLTADLLAPVIIFVSGKKNESECWMDVINDENRSQTIMLELLGRLENNMIIVSENCQLFQLFTEKLFFCTANDKKDFYTKVLSESVRVRSSILRLLLAVAQSEKNFYEISFRIASGSNFSAQEQELSLRIAALSCSNTRQASKLFDLIESCLSRMHSQVRDEAINSLNILVNEDLLTEEHYDRAIQQSSTKDADSYVRASLVGCLLNMLVKRKLKDNQMRKVFDDVQTLIIEDDEAIPRRAAVKGLTEVIKNSKEGDEWYIRMVLDSAKRCLKDQDWEVRKNLVYLLKEAFQAETVASSLLKEADAHIVLMSLANDIETTVRGAALDLLQSVYPSSNDLPSYAQPVKEDVIPLDDFVTKPVSLLDDILADMEVDIDCY</sequence>
<organism evidence="4 5">
    <name type="scientific">Dimorphilus gyrociliatus</name>
    <dbReference type="NCBI Taxonomy" id="2664684"/>
    <lineage>
        <taxon>Eukaryota</taxon>
        <taxon>Metazoa</taxon>
        <taxon>Spiralia</taxon>
        <taxon>Lophotrochozoa</taxon>
        <taxon>Annelida</taxon>
        <taxon>Polychaeta</taxon>
        <taxon>Polychaeta incertae sedis</taxon>
        <taxon>Dinophilidae</taxon>
        <taxon>Dimorphilus</taxon>
    </lineage>
</organism>
<dbReference type="GO" id="GO:0008283">
    <property type="term" value="P:cell population proliferation"/>
    <property type="evidence" value="ECO:0007669"/>
    <property type="project" value="InterPro"/>
</dbReference>
<comment type="subcellular location">
    <subcellularLocation>
        <location evidence="1">Cytoplasm</location>
    </subcellularLocation>
</comment>
<dbReference type="SUPFAM" id="SSF48371">
    <property type="entry name" value="ARM repeat"/>
    <property type="match status" value="1"/>
</dbReference>
<dbReference type="GO" id="GO:0006974">
    <property type="term" value="P:DNA damage response"/>
    <property type="evidence" value="ECO:0007669"/>
    <property type="project" value="InterPro"/>
</dbReference>
<dbReference type="InterPro" id="IPR016024">
    <property type="entry name" value="ARM-type_fold"/>
</dbReference>
<dbReference type="PANTHER" id="PTHR21331:SF2">
    <property type="entry name" value="BRCA1-ASSOCIATED ATM ACTIVATOR 1"/>
    <property type="match status" value="1"/>
</dbReference>
<evidence type="ECO:0000256" key="3">
    <source>
        <dbReference type="ARBA" id="ARBA00061308"/>
    </source>
</evidence>
<dbReference type="GO" id="GO:0005634">
    <property type="term" value="C:nucleus"/>
    <property type="evidence" value="ECO:0007669"/>
    <property type="project" value="TreeGrafter"/>
</dbReference>
<dbReference type="GO" id="GO:0005737">
    <property type="term" value="C:cytoplasm"/>
    <property type="evidence" value="ECO:0007669"/>
    <property type="project" value="UniProtKB-SubCell"/>
</dbReference>
<proteinExistence type="inferred from homology"/>
<accession>A0A7I8VVW2</accession>
<comment type="caution">
    <text evidence="4">The sequence shown here is derived from an EMBL/GenBank/DDBJ whole genome shotgun (WGS) entry which is preliminary data.</text>
</comment>